<dbReference type="EMBL" id="FOZK01000001">
    <property type="protein sequence ID" value="SFR86802.1"/>
    <property type="molecule type" value="Genomic_DNA"/>
</dbReference>
<dbReference type="RefSeq" id="WP_089813154.1">
    <property type="nucleotide sequence ID" value="NZ_FOZK01000001.1"/>
</dbReference>
<dbReference type="Gene3D" id="2.160.20.10">
    <property type="entry name" value="Single-stranded right-handed beta-helix, Pectin lyase-like"/>
    <property type="match status" value="1"/>
</dbReference>
<dbReference type="AlphaFoldDB" id="A0A1I6K6F0"/>
<evidence type="ECO:0000313" key="2">
    <source>
        <dbReference type="Proteomes" id="UP000199062"/>
    </source>
</evidence>
<dbReference type="OrthoDB" id="350989at2157"/>
<dbReference type="Proteomes" id="UP000199062">
    <property type="component" value="Unassembled WGS sequence"/>
</dbReference>
<keyword evidence="2" id="KW-1185">Reference proteome</keyword>
<dbReference type="SUPFAM" id="SSF51126">
    <property type="entry name" value="Pectin lyase-like"/>
    <property type="match status" value="1"/>
</dbReference>
<accession>A0A1I6K6F0</accession>
<dbReference type="InterPro" id="IPR006311">
    <property type="entry name" value="TAT_signal"/>
</dbReference>
<proteinExistence type="predicted"/>
<dbReference type="InterPro" id="IPR011050">
    <property type="entry name" value="Pectin_lyase_fold/virulence"/>
</dbReference>
<dbReference type="InterPro" id="IPR012334">
    <property type="entry name" value="Pectin_lyas_fold"/>
</dbReference>
<gene>
    <name evidence="1" type="ORF">SAMN05216559_0266</name>
</gene>
<name>A0A1I6K6F0_9EURY</name>
<evidence type="ECO:0008006" key="3">
    <source>
        <dbReference type="Google" id="ProtNLM"/>
    </source>
</evidence>
<dbReference type="PROSITE" id="PS51257">
    <property type="entry name" value="PROKAR_LIPOPROTEIN"/>
    <property type="match status" value="1"/>
</dbReference>
<protein>
    <recommendedName>
        <fullName evidence="3">Right handed beta helix region</fullName>
    </recommendedName>
</protein>
<evidence type="ECO:0000313" key="1">
    <source>
        <dbReference type="EMBL" id="SFR86802.1"/>
    </source>
</evidence>
<sequence>MTSLRRRTLLQLAGAASAAVAGCQGVDLDAGQGAAKTDQQAPNGEVTTREAIETGLLNGIPQVRAQADDGSGTREDPYQVPADLFADYHGTVEFGSGWFETDGVETDPDFDYSDTSTYLQGEGVRTTTLRHAADEPSTPTVRLAGKAGNFGGVRNMTVYGAGEGDRSGDANIVETDGNVIDYTFENVIFRWGGGDALHLAASASGCRVQNAWVENVNGHALYLGGGNRLKVDNVHAIGSGFLIEGAESHFTNVTIFSAGGNDGIVNTTPGNQYADVILKEGLNAGFRGTSRFSISNMHVEGAKQSAIVDGTGNSPISNVFARNWGRADGWRPLLRASGSSVRASGVWGERTSEEYSTTLLRVEDDDCYVNGIGGTAGEPWKITIEGGTESVLDNVANVDYEHVTDEGVRTLINRWGTNDGDPAVEGEWNGHADYAGATGATVWDTSTEPWTAYRAQPDGRNWVAL</sequence>
<organism evidence="1 2">
    <name type="scientific">Halomicrobium zhouii</name>
    <dbReference type="NCBI Taxonomy" id="767519"/>
    <lineage>
        <taxon>Archaea</taxon>
        <taxon>Methanobacteriati</taxon>
        <taxon>Methanobacteriota</taxon>
        <taxon>Stenosarchaea group</taxon>
        <taxon>Halobacteria</taxon>
        <taxon>Halobacteriales</taxon>
        <taxon>Haloarculaceae</taxon>
        <taxon>Halomicrobium</taxon>
    </lineage>
</organism>
<reference evidence="1 2" key="1">
    <citation type="submission" date="2016-10" db="EMBL/GenBank/DDBJ databases">
        <authorList>
            <person name="de Groot N.N."/>
        </authorList>
    </citation>
    <scope>NUCLEOTIDE SEQUENCE [LARGE SCALE GENOMIC DNA]</scope>
    <source>
        <strain evidence="1 2">CGMCC 1.10457</strain>
    </source>
</reference>
<dbReference type="PROSITE" id="PS51318">
    <property type="entry name" value="TAT"/>
    <property type="match status" value="1"/>
</dbReference>